<keyword evidence="2" id="KW-1185">Reference proteome</keyword>
<dbReference type="HOGENOM" id="CLU_3221700_0_0_6"/>
<dbReference type="KEGG" id="ses:SARI_01311"/>
<reference evidence="1 2" key="1">
    <citation type="submission" date="2007-11" db="EMBL/GenBank/DDBJ databases">
        <authorList>
            <consortium name="The Salmonella enterica serovar Arizonae Genome Sequencing Project"/>
            <person name="McClelland M."/>
            <person name="Sanderson E.K."/>
            <person name="Porwollik S."/>
            <person name="Spieth J."/>
            <person name="Clifton W.S."/>
            <person name="Fulton R."/>
            <person name="Chunyan W."/>
            <person name="Wollam A."/>
            <person name="Shah N."/>
            <person name="Pepin K."/>
            <person name="Bhonagiri V."/>
            <person name="Nash W."/>
            <person name="Johnson M."/>
            <person name="Thiruvilangam P."/>
            <person name="Wilson R."/>
        </authorList>
    </citation>
    <scope>NUCLEOTIDE SEQUENCE [LARGE SCALE GENOMIC DNA]</scope>
    <source>
        <strain evidence="2">ATCC BAA-731 / CDC346-86 / RSK2980</strain>
    </source>
</reference>
<dbReference type="STRING" id="41514.SARI_01311"/>
<organism evidence="1 2">
    <name type="scientific">Salmonella arizonae (strain ATCC BAA-731 / CDC346-86 / RSK2980)</name>
    <dbReference type="NCBI Taxonomy" id="41514"/>
    <lineage>
        <taxon>Bacteria</taxon>
        <taxon>Pseudomonadati</taxon>
        <taxon>Pseudomonadota</taxon>
        <taxon>Gammaproteobacteria</taxon>
        <taxon>Enterobacterales</taxon>
        <taxon>Enterobacteriaceae</taxon>
        <taxon>Salmonella</taxon>
    </lineage>
</organism>
<evidence type="ECO:0000313" key="1">
    <source>
        <dbReference type="EMBL" id="ABX21213.1"/>
    </source>
</evidence>
<proteinExistence type="predicted"/>
<protein>
    <submittedName>
        <fullName evidence="1">Uncharacterized protein</fullName>
    </submittedName>
</protein>
<dbReference type="Proteomes" id="UP000002084">
    <property type="component" value="Chromosome"/>
</dbReference>
<accession>A9MQ69</accession>
<name>A9MQ69_SALAR</name>
<dbReference type="EMBL" id="CP000880">
    <property type="protein sequence ID" value="ABX21213.1"/>
    <property type="molecule type" value="Genomic_DNA"/>
</dbReference>
<sequence length="47" mass="5508">MALVFATDSTETTDAQIANANKDLLKYKTIPFYQIIRKYYKIYNLTD</sequence>
<dbReference type="AlphaFoldDB" id="A9MQ69"/>
<gene>
    <name evidence="1" type="ordered locus">SARI_01311</name>
</gene>
<evidence type="ECO:0000313" key="2">
    <source>
        <dbReference type="Proteomes" id="UP000002084"/>
    </source>
</evidence>